<sequence length="209" mass="24419">MIEIEKKFTLREGDRERLLKGAEFVKKLVVHDTYYDTKDYSLAKKDWWLRFRNGNFELKVSFRIPSEKAKYAPTQYRELETDEEIRKALGIPASPAGGVSQKPLKEALPEAGYQEAFSLTTIREKYRKEGFTIDLDSVDYGYELAEIELMVEDENQIDEADEKIRAFGKKQGLSSEATRGKVLEYMRRFQPTQYQALIDAWHDTNLLRE</sequence>
<gene>
    <name evidence="2" type="ORF">A3J68_02095</name>
</gene>
<dbReference type="GO" id="GO:0050333">
    <property type="term" value="F:thiamine triphosphate phosphatase activity"/>
    <property type="evidence" value="ECO:0007669"/>
    <property type="project" value="InterPro"/>
</dbReference>
<protein>
    <recommendedName>
        <fullName evidence="1">CYTH domain-containing protein</fullName>
    </recommendedName>
</protein>
<dbReference type="Gene3D" id="2.40.320.10">
    <property type="entry name" value="Hypothetical Protein Pfu-838710-001"/>
    <property type="match status" value="1"/>
</dbReference>
<dbReference type="PANTHER" id="PTHR14586">
    <property type="entry name" value="THIAMINE-TRIPHOSPHATASE"/>
    <property type="match status" value="1"/>
</dbReference>
<dbReference type="InterPro" id="IPR023577">
    <property type="entry name" value="CYTH_domain"/>
</dbReference>
<dbReference type="GO" id="GO:0042357">
    <property type="term" value="P:thiamine diphosphate metabolic process"/>
    <property type="evidence" value="ECO:0007669"/>
    <property type="project" value="TreeGrafter"/>
</dbReference>
<dbReference type="Proteomes" id="UP000178529">
    <property type="component" value="Unassembled WGS sequence"/>
</dbReference>
<name>A0A1G2R8I1_9BACT</name>
<dbReference type="Pfam" id="PF01928">
    <property type="entry name" value="CYTH"/>
    <property type="match status" value="1"/>
</dbReference>
<dbReference type="InterPro" id="IPR033469">
    <property type="entry name" value="CYTH-like_dom_sf"/>
</dbReference>
<dbReference type="InterPro" id="IPR039582">
    <property type="entry name" value="THTPA"/>
</dbReference>
<accession>A0A1G2R8I1</accession>
<dbReference type="SMART" id="SM01118">
    <property type="entry name" value="CYTH"/>
    <property type="match status" value="1"/>
</dbReference>
<dbReference type="GO" id="GO:0000287">
    <property type="term" value="F:magnesium ion binding"/>
    <property type="evidence" value="ECO:0007669"/>
    <property type="project" value="TreeGrafter"/>
</dbReference>
<evidence type="ECO:0000313" key="2">
    <source>
        <dbReference type="EMBL" id="OHA68572.1"/>
    </source>
</evidence>
<proteinExistence type="predicted"/>
<reference evidence="2 3" key="1">
    <citation type="journal article" date="2016" name="Nat. Commun.">
        <title>Thousands of microbial genomes shed light on interconnected biogeochemical processes in an aquifer system.</title>
        <authorList>
            <person name="Anantharaman K."/>
            <person name="Brown C.T."/>
            <person name="Hug L.A."/>
            <person name="Sharon I."/>
            <person name="Castelle C.J."/>
            <person name="Probst A.J."/>
            <person name="Thomas B.C."/>
            <person name="Singh A."/>
            <person name="Wilkins M.J."/>
            <person name="Karaoz U."/>
            <person name="Brodie E.L."/>
            <person name="Williams K.H."/>
            <person name="Hubbard S.S."/>
            <person name="Banfield J.F."/>
        </authorList>
    </citation>
    <scope>NUCLEOTIDE SEQUENCE [LARGE SCALE GENOMIC DNA]</scope>
</reference>
<feature type="domain" description="CYTH" evidence="1">
    <location>
        <begin position="1"/>
        <end position="189"/>
    </location>
</feature>
<evidence type="ECO:0000259" key="1">
    <source>
        <dbReference type="PROSITE" id="PS51707"/>
    </source>
</evidence>
<dbReference type="EMBL" id="MHTY01000023">
    <property type="protein sequence ID" value="OHA68572.1"/>
    <property type="molecule type" value="Genomic_DNA"/>
</dbReference>
<dbReference type="PANTHER" id="PTHR14586:SF1">
    <property type="entry name" value="THIAMINE-TRIPHOSPHATASE"/>
    <property type="match status" value="1"/>
</dbReference>
<evidence type="ECO:0000313" key="3">
    <source>
        <dbReference type="Proteomes" id="UP000178529"/>
    </source>
</evidence>
<comment type="caution">
    <text evidence="2">The sequence shown here is derived from an EMBL/GenBank/DDBJ whole genome shotgun (WGS) entry which is preliminary data.</text>
</comment>
<organism evidence="2 3">
    <name type="scientific">Candidatus Wildermuthbacteria bacterium RIFCSPHIGHO2_02_FULL_48_16</name>
    <dbReference type="NCBI Taxonomy" id="1802453"/>
    <lineage>
        <taxon>Bacteria</taxon>
        <taxon>Candidatus Wildermuthiibacteriota</taxon>
    </lineage>
</organism>
<dbReference type="AlphaFoldDB" id="A0A1G2R8I1"/>
<dbReference type="PROSITE" id="PS51707">
    <property type="entry name" value="CYTH"/>
    <property type="match status" value="1"/>
</dbReference>
<dbReference type="SUPFAM" id="SSF55154">
    <property type="entry name" value="CYTH-like phosphatases"/>
    <property type="match status" value="1"/>
</dbReference>